<dbReference type="Proteomes" id="UP000023152">
    <property type="component" value="Unassembled WGS sequence"/>
</dbReference>
<feature type="compositionally biased region" description="Basic and acidic residues" evidence="1">
    <location>
        <begin position="116"/>
        <end position="136"/>
    </location>
</feature>
<reference evidence="2 3" key="1">
    <citation type="journal article" date="2013" name="Curr. Biol.">
        <title>The Genome of the Foraminiferan Reticulomyxa filosa.</title>
        <authorList>
            <person name="Glockner G."/>
            <person name="Hulsmann N."/>
            <person name="Schleicher M."/>
            <person name="Noegel A.A."/>
            <person name="Eichinger L."/>
            <person name="Gallinger C."/>
            <person name="Pawlowski J."/>
            <person name="Sierra R."/>
            <person name="Euteneuer U."/>
            <person name="Pillet L."/>
            <person name="Moustafa A."/>
            <person name="Platzer M."/>
            <person name="Groth M."/>
            <person name="Szafranski K."/>
            <person name="Schliwa M."/>
        </authorList>
    </citation>
    <scope>NUCLEOTIDE SEQUENCE [LARGE SCALE GENOMIC DNA]</scope>
</reference>
<accession>X6MUW8</accession>
<protein>
    <submittedName>
        <fullName evidence="2">Uncharacterized protein</fullName>
    </submittedName>
</protein>
<name>X6MUW8_RETFI</name>
<evidence type="ECO:0000313" key="3">
    <source>
        <dbReference type="Proteomes" id="UP000023152"/>
    </source>
</evidence>
<gene>
    <name evidence="2" type="ORF">RFI_20068</name>
</gene>
<sequence>KKKKKKKKKKKNQMKLKFNKNIITNVKIYMQNGTLAWSRKYATFTAYMPKQSSSLRSASSDDNNGQGTRNTKQNKTKQKKKAFVTVSEAMGCVQMWQFEPLLLDETRMNNSNKGVSDSRNDDTMGSRESNAHDHSLENVAKFNGTSSLEWNGNDEEDEGEKKSSLILSKNGHAGEGNGIKKWTIHSIHKEMHFAYLNELPTCMYVIDSPQQIFIGTQLGNVYQYDMVVNKEMEVIGILPNPKQIKVMEQWNVWVNLNDDDSILSRKKEASKHPTEKLRAKLLKERQQKLFEKREQAYAKIQRKKLQTQQGQSKNFVSTTGITAANANANTDMALGNVTDTIIPNVQSHPDHHTQDRSFEKSNPSTRESTGGAGGGGGGNESHSSHSDSDHKDRCQSLLHMTHHQNILFVSDSKGNVHGLDLDNLHYKNCISMDDYFILRFQQQQQQQQQQEGEFILLHRSSDTCNETQST</sequence>
<organism evidence="2 3">
    <name type="scientific">Reticulomyxa filosa</name>
    <dbReference type="NCBI Taxonomy" id="46433"/>
    <lineage>
        <taxon>Eukaryota</taxon>
        <taxon>Sar</taxon>
        <taxon>Rhizaria</taxon>
        <taxon>Retaria</taxon>
        <taxon>Foraminifera</taxon>
        <taxon>Monothalamids</taxon>
        <taxon>Reticulomyxidae</taxon>
        <taxon>Reticulomyxa</taxon>
    </lineage>
</organism>
<evidence type="ECO:0000256" key="1">
    <source>
        <dbReference type="SAM" id="MobiDB-lite"/>
    </source>
</evidence>
<feature type="non-terminal residue" evidence="2">
    <location>
        <position position="1"/>
    </location>
</feature>
<proteinExistence type="predicted"/>
<dbReference type="EMBL" id="ASPP01017013">
    <property type="protein sequence ID" value="ETO17262.1"/>
    <property type="molecule type" value="Genomic_DNA"/>
</dbReference>
<feature type="compositionally biased region" description="Basic and acidic residues" evidence="1">
    <location>
        <begin position="348"/>
        <end position="359"/>
    </location>
</feature>
<feature type="region of interest" description="Disordered" evidence="1">
    <location>
        <begin position="342"/>
        <end position="392"/>
    </location>
</feature>
<feature type="region of interest" description="Disordered" evidence="1">
    <location>
        <begin position="52"/>
        <end position="80"/>
    </location>
</feature>
<feature type="region of interest" description="Disordered" evidence="1">
    <location>
        <begin position="108"/>
        <end position="138"/>
    </location>
</feature>
<feature type="compositionally biased region" description="Basic and acidic residues" evidence="1">
    <location>
        <begin position="382"/>
        <end position="392"/>
    </location>
</feature>
<dbReference type="AlphaFoldDB" id="X6MUW8"/>
<feature type="compositionally biased region" description="Gly residues" evidence="1">
    <location>
        <begin position="370"/>
        <end position="379"/>
    </location>
</feature>
<comment type="caution">
    <text evidence="2">The sequence shown here is derived from an EMBL/GenBank/DDBJ whole genome shotgun (WGS) entry which is preliminary data.</text>
</comment>
<evidence type="ECO:0000313" key="2">
    <source>
        <dbReference type="EMBL" id="ETO17262.1"/>
    </source>
</evidence>
<keyword evidence="3" id="KW-1185">Reference proteome</keyword>